<proteinExistence type="predicted"/>
<protein>
    <submittedName>
        <fullName evidence="2">Uncharacterized protein</fullName>
    </submittedName>
</protein>
<keyword evidence="3" id="KW-1185">Reference proteome</keyword>
<reference evidence="2 3" key="1">
    <citation type="journal article" date="2011" name="PLoS Genet.">
        <title>Azospirillum genomes reveal transition of bacteria from aquatic to terrestrial environments.</title>
        <authorList>
            <person name="Wisniewski-Dye F."/>
            <person name="Borziak K."/>
            <person name="Khalsa-Moyers G."/>
            <person name="Alexandre G."/>
            <person name="Sukharnikov L.O."/>
            <person name="Wuichet K."/>
            <person name="Hurst G.B."/>
            <person name="McDonald W.H."/>
            <person name="Robertson J.S."/>
            <person name="Barbe V."/>
            <person name="Calteau A."/>
            <person name="Rouy Z."/>
            <person name="Mangenot S."/>
            <person name="Prigent-Combaret C."/>
            <person name="Normand P."/>
            <person name="Boyer M."/>
            <person name="Siguier P."/>
            <person name="Dessaux Y."/>
            <person name="Elmerich C."/>
            <person name="Condemine G."/>
            <person name="Krishnen G."/>
            <person name="Kennedy I."/>
            <person name="Paterson A.H."/>
            <person name="Gonzalez V."/>
            <person name="Mavingui P."/>
            <person name="Zhulin I.B."/>
        </authorList>
    </citation>
    <scope>NUCLEOTIDE SEQUENCE [LARGE SCALE GENOMIC DNA]</scope>
    <source>
        <strain evidence="2 3">Sp245</strain>
    </source>
</reference>
<dbReference type="AlphaFoldDB" id="A0A9P1JY64"/>
<accession>A0A9P1JY64</accession>
<feature type="compositionally biased region" description="Basic and acidic residues" evidence="1">
    <location>
        <begin position="27"/>
        <end position="44"/>
    </location>
</feature>
<organism evidence="2 3">
    <name type="scientific">Azospirillum baldaniorum</name>
    <dbReference type="NCBI Taxonomy" id="1064539"/>
    <lineage>
        <taxon>Bacteria</taxon>
        <taxon>Pseudomonadati</taxon>
        <taxon>Pseudomonadota</taxon>
        <taxon>Alphaproteobacteria</taxon>
        <taxon>Rhodospirillales</taxon>
        <taxon>Azospirillaceae</taxon>
        <taxon>Azospirillum</taxon>
    </lineage>
</organism>
<dbReference type="Proteomes" id="UP000007319">
    <property type="component" value="Plasmid AZOBR_p2"/>
</dbReference>
<feature type="region of interest" description="Disordered" evidence="1">
    <location>
        <begin position="23"/>
        <end position="44"/>
    </location>
</feature>
<dbReference type="RefSeq" id="WP_014242326.1">
    <property type="nucleotide sequence ID" value="NC_016618.1"/>
</dbReference>
<keyword evidence="2" id="KW-0614">Plasmid</keyword>
<evidence type="ECO:0000313" key="3">
    <source>
        <dbReference type="Proteomes" id="UP000007319"/>
    </source>
</evidence>
<evidence type="ECO:0000256" key="1">
    <source>
        <dbReference type="SAM" id="MobiDB-lite"/>
    </source>
</evidence>
<dbReference type="KEGG" id="abs:AZOBR_p270188"/>
<name>A0A9P1JY64_9PROT</name>
<gene>
    <name evidence="2" type="ORF">AZOBR_p270188</name>
</gene>
<evidence type="ECO:0000313" key="2">
    <source>
        <dbReference type="EMBL" id="CCD01992.1"/>
    </source>
</evidence>
<sequence>MTDNTIDNRITLKLLEAVRQKAASAAESHRREEQEADDRKSRQRAAREAQEWSIQVQYEEVLQTAEYFFNRMADTYGLTHGDIIIRDIEGSMEVSVMGYPAVLTVPYRPWAETAPRIDEFLSRLRPAKLEETIKQAFNAGLANIQAIRASKINVAG</sequence>
<dbReference type="EMBL" id="HE577329">
    <property type="protein sequence ID" value="CCD01992.1"/>
    <property type="molecule type" value="Genomic_DNA"/>
</dbReference>
<geneLocation type="plasmid" evidence="2 3">
    <name>AZOBR_p2</name>
</geneLocation>